<protein>
    <submittedName>
        <fullName evidence="2">Uncharacterized protein</fullName>
    </submittedName>
</protein>
<proteinExistence type="predicted"/>
<feature type="compositionally biased region" description="Basic residues" evidence="1">
    <location>
        <begin position="31"/>
        <end position="47"/>
    </location>
</feature>
<evidence type="ECO:0000256" key="1">
    <source>
        <dbReference type="SAM" id="MobiDB-lite"/>
    </source>
</evidence>
<dbReference type="EMBL" id="BGZK01001270">
    <property type="protein sequence ID" value="GBP75988.1"/>
    <property type="molecule type" value="Genomic_DNA"/>
</dbReference>
<sequence>MEVGQESSASRVPQTKRLAHLARSARENLTHRPHAPRAARRWRPAKRGRAETPDDNPGCTCFDCARGRAGACLWISAALFSVEGNRAPVAQWFTVVFEPGGAGSILTAGELVDEFLFQVKLYHTLRTSDIILSRLSLITTSNIYNNYYIYVCQRRNRDSDVEYKIVCHAGEVAGRSSESVVGLKSHSGI</sequence>
<dbReference type="AlphaFoldDB" id="A0A4C1YIQ4"/>
<reference evidence="2 3" key="1">
    <citation type="journal article" date="2019" name="Commun. Biol.">
        <title>The bagworm genome reveals a unique fibroin gene that provides high tensile strength.</title>
        <authorList>
            <person name="Kono N."/>
            <person name="Nakamura H."/>
            <person name="Ohtoshi R."/>
            <person name="Tomita M."/>
            <person name="Numata K."/>
            <person name="Arakawa K."/>
        </authorList>
    </citation>
    <scope>NUCLEOTIDE SEQUENCE [LARGE SCALE GENOMIC DNA]</scope>
</reference>
<keyword evidence="3" id="KW-1185">Reference proteome</keyword>
<feature type="compositionally biased region" description="Polar residues" evidence="1">
    <location>
        <begin position="1"/>
        <end position="13"/>
    </location>
</feature>
<dbReference type="Proteomes" id="UP000299102">
    <property type="component" value="Unassembled WGS sequence"/>
</dbReference>
<comment type="caution">
    <text evidence="2">The sequence shown here is derived from an EMBL/GenBank/DDBJ whole genome shotgun (WGS) entry which is preliminary data.</text>
</comment>
<accession>A0A4C1YIQ4</accession>
<evidence type="ECO:0000313" key="3">
    <source>
        <dbReference type="Proteomes" id="UP000299102"/>
    </source>
</evidence>
<evidence type="ECO:0000313" key="2">
    <source>
        <dbReference type="EMBL" id="GBP75988.1"/>
    </source>
</evidence>
<gene>
    <name evidence="2" type="ORF">EVAR_32239_1</name>
</gene>
<name>A0A4C1YIQ4_EUMVA</name>
<feature type="region of interest" description="Disordered" evidence="1">
    <location>
        <begin position="1"/>
        <end position="55"/>
    </location>
</feature>
<organism evidence="2 3">
    <name type="scientific">Eumeta variegata</name>
    <name type="common">Bagworm moth</name>
    <name type="synonym">Eumeta japonica</name>
    <dbReference type="NCBI Taxonomy" id="151549"/>
    <lineage>
        <taxon>Eukaryota</taxon>
        <taxon>Metazoa</taxon>
        <taxon>Ecdysozoa</taxon>
        <taxon>Arthropoda</taxon>
        <taxon>Hexapoda</taxon>
        <taxon>Insecta</taxon>
        <taxon>Pterygota</taxon>
        <taxon>Neoptera</taxon>
        <taxon>Endopterygota</taxon>
        <taxon>Lepidoptera</taxon>
        <taxon>Glossata</taxon>
        <taxon>Ditrysia</taxon>
        <taxon>Tineoidea</taxon>
        <taxon>Psychidae</taxon>
        <taxon>Oiketicinae</taxon>
        <taxon>Eumeta</taxon>
    </lineage>
</organism>